<accession>A0A0A8ZIN1</accession>
<sequence>MDLHLRGVPAGKRDQEVRPWHCGWNVGDDQRQLHGGSGLRGHMLPLLPCLPEGTSRELPES</sequence>
<reference evidence="1" key="1">
    <citation type="submission" date="2014-09" db="EMBL/GenBank/DDBJ databases">
        <authorList>
            <person name="Magalhaes I.L.F."/>
            <person name="Oliveira U."/>
            <person name="Santos F.R."/>
            <person name="Vidigal T.H.D.A."/>
            <person name="Brescovit A.D."/>
            <person name="Santos A.J."/>
        </authorList>
    </citation>
    <scope>NUCLEOTIDE SEQUENCE</scope>
    <source>
        <tissue evidence="1">Shoot tissue taken approximately 20 cm above the soil surface</tissue>
    </source>
</reference>
<proteinExistence type="predicted"/>
<protein>
    <submittedName>
        <fullName evidence="1">Uncharacterized protein</fullName>
    </submittedName>
</protein>
<dbReference type="EMBL" id="GBRH01261310">
    <property type="protein sequence ID" value="JAD36585.1"/>
    <property type="molecule type" value="Transcribed_RNA"/>
</dbReference>
<name>A0A0A8ZIN1_ARUDO</name>
<dbReference type="AlphaFoldDB" id="A0A0A8ZIN1"/>
<evidence type="ECO:0000313" key="1">
    <source>
        <dbReference type="EMBL" id="JAD36585.1"/>
    </source>
</evidence>
<organism evidence="1">
    <name type="scientific">Arundo donax</name>
    <name type="common">Giant reed</name>
    <name type="synonym">Donax arundinaceus</name>
    <dbReference type="NCBI Taxonomy" id="35708"/>
    <lineage>
        <taxon>Eukaryota</taxon>
        <taxon>Viridiplantae</taxon>
        <taxon>Streptophyta</taxon>
        <taxon>Embryophyta</taxon>
        <taxon>Tracheophyta</taxon>
        <taxon>Spermatophyta</taxon>
        <taxon>Magnoliopsida</taxon>
        <taxon>Liliopsida</taxon>
        <taxon>Poales</taxon>
        <taxon>Poaceae</taxon>
        <taxon>PACMAD clade</taxon>
        <taxon>Arundinoideae</taxon>
        <taxon>Arundineae</taxon>
        <taxon>Arundo</taxon>
    </lineage>
</organism>
<reference evidence="1" key="2">
    <citation type="journal article" date="2015" name="Data Brief">
        <title>Shoot transcriptome of the giant reed, Arundo donax.</title>
        <authorList>
            <person name="Barrero R.A."/>
            <person name="Guerrero F.D."/>
            <person name="Moolhuijzen P."/>
            <person name="Goolsby J.A."/>
            <person name="Tidwell J."/>
            <person name="Bellgard S.E."/>
            <person name="Bellgard M.I."/>
        </authorList>
    </citation>
    <scope>NUCLEOTIDE SEQUENCE</scope>
    <source>
        <tissue evidence="1">Shoot tissue taken approximately 20 cm above the soil surface</tissue>
    </source>
</reference>